<dbReference type="InterPro" id="IPR051540">
    <property type="entry name" value="S-2-haloacid_dehalogenase"/>
</dbReference>
<dbReference type="InterPro" id="IPR023198">
    <property type="entry name" value="PGP-like_dom2"/>
</dbReference>
<dbReference type="Proteomes" id="UP000028013">
    <property type="component" value="Unassembled WGS sequence"/>
</dbReference>
<dbReference type="PATRIC" id="fig|1339349.3.peg.3469"/>
<dbReference type="AlphaFoldDB" id="A0A078S021"/>
<gene>
    <name evidence="2" type="ORF">M094_2351</name>
</gene>
<dbReference type="SFLD" id="SFLDS00003">
    <property type="entry name" value="Haloacid_Dehalogenase"/>
    <property type="match status" value="1"/>
</dbReference>
<dbReference type="GeneID" id="99752352"/>
<dbReference type="Gene3D" id="3.40.50.1000">
    <property type="entry name" value="HAD superfamily/HAD-like"/>
    <property type="match status" value="1"/>
</dbReference>
<dbReference type="Pfam" id="PF00702">
    <property type="entry name" value="Hydrolase"/>
    <property type="match status" value="1"/>
</dbReference>
<sequence length="229" mass="26453">MKDKIEFIAFDADDTLWESELYIQEFEHKFCNLLRQYLPASSISQRFFETEMKNLHMYGYGLKSIMLSMTETICKVTDGNGNMHLIEEVIGWGQELLQKPVTLLEGVKETISSLHGKYKLVLATKGDLFDQKRKIEASGLREYFHHIEIMSDKKIDDYQRLIDTLGCPPEKLLMIGNSVKSDILPVLELGGYAAHVPYHVTWAYEQHEGEIRHPNFIRLDSIKGILDKL</sequence>
<dbReference type="PANTHER" id="PTHR43316">
    <property type="entry name" value="HYDROLASE, HALOACID DELAHOGENASE-RELATED"/>
    <property type="match status" value="1"/>
</dbReference>
<dbReference type="RefSeq" id="WP_005825494.1">
    <property type="nucleotide sequence ID" value="NZ_JNHN01000179.1"/>
</dbReference>
<dbReference type="Gene3D" id="1.10.150.240">
    <property type="entry name" value="Putative phosphatase, domain 2"/>
    <property type="match status" value="1"/>
</dbReference>
<dbReference type="InterPro" id="IPR036412">
    <property type="entry name" value="HAD-like_sf"/>
</dbReference>
<dbReference type="PANTHER" id="PTHR43316:SF8">
    <property type="entry name" value="HAD FAMILY HYDROLASE"/>
    <property type="match status" value="1"/>
</dbReference>
<dbReference type="InterPro" id="IPR023214">
    <property type="entry name" value="HAD_sf"/>
</dbReference>
<evidence type="ECO:0000313" key="3">
    <source>
        <dbReference type="Proteomes" id="UP000028013"/>
    </source>
</evidence>
<proteinExistence type="predicted"/>
<dbReference type="GO" id="GO:0016787">
    <property type="term" value="F:hydrolase activity"/>
    <property type="evidence" value="ECO:0007669"/>
    <property type="project" value="UniProtKB-KW"/>
</dbReference>
<dbReference type="SUPFAM" id="SSF56784">
    <property type="entry name" value="HAD-like"/>
    <property type="match status" value="1"/>
</dbReference>
<name>A0A078S021_BACUN</name>
<keyword evidence="1 2" id="KW-0378">Hydrolase</keyword>
<organism evidence="2 3">
    <name type="scientific">Bacteroides uniformis str. 3978 T3 ii</name>
    <dbReference type="NCBI Taxonomy" id="1339349"/>
    <lineage>
        <taxon>Bacteria</taxon>
        <taxon>Pseudomonadati</taxon>
        <taxon>Bacteroidota</taxon>
        <taxon>Bacteroidia</taxon>
        <taxon>Bacteroidales</taxon>
        <taxon>Bacteroidaceae</taxon>
        <taxon>Bacteroides</taxon>
    </lineage>
</organism>
<evidence type="ECO:0000256" key="1">
    <source>
        <dbReference type="ARBA" id="ARBA00022801"/>
    </source>
</evidence>
<comment type="caution">
    <text evidence="2">The sequence shown here is derived from an EMBL/GenBank/DDBJ whole genome shotgun (WGS) entry which is preliminary data.</text>
</comment>
<protein>
    <submittedName>
        <fullName evidence="2">Haloacid dehalogenase-like family hydrolase</fullName>
    </submittedName>
</protein>
<dbReference type="EMBL" id="JNHN01000179">
    <property type="protein sequence ID" value="KDS48663.1"/>
    <property type="molecule type" value="Genomic_DNA"/>
</dbReference>
<accession>A0A078S021</accession>
<reference evidence="2 3" key="1">
    <citation type="submission" date="2014-04" db="EMBL/GenBank/DDBJ databases">
        <authorList>
            <person name="Sears C."/>
            <person name="Carroll K."/>
            <person name="Sack B.R."/>
            <person name="Qadri F."/>
            <person name="Myers L.L."/>
            <person name="Chung G.-T."/>
            <person name="Escheverria P."/>
            <person name="Fraser C.M."/>
            <person name="Sadzewicz L."/>
            <person name="Shefchek K.A."/>
            <person name="Tallon L."/>
            <person name="Das S.P."/>
            <person name="Daugherty S."/>
            <person name="Mongodin E.F."/>
        </authorList>
    </citation>
    <scope>NUCLEOTIDE SEQUENCE [LARGE SCALE GENOMIC DNA]</scope>
    <source>
        <strain evidence="2 3">3978 T3 ii</strain>
    </source>
</reference>
<dbReference type="SFLD" id="SFLDG01129">
    <property type="entry name" value="C1.5:_HAD__Beta-PGM__Phosphata"/>
    <property type="match status" value="1"/>
</dbReference>
<evidence type="ECO:0000313" key="2">
    <source>
        <dbReference type="EMBL" id="KDS48663.1"/>
    </source>
</evidence>